<evidence type="ECO:0008006" key="5">
    <source>
        <dbReference type="Google" id="ProtNLM"/>
    </source>
</evidence>
<comment type="caution">
    <text evidence="3">The sequence shown here is derived from an EMBL/GenBank/DDBJ whole genome shotgun (WGS) entry which is preliminary data.</text>
</comment>
<dbReference type="InterPro" id="IPR010998">
    <property type="entry name" value="Integrase_recombinase_N"/>
</dbReference>
<organism evidence="3 4">
    <name type="scientific">Ruthenibacterium lactatiformans</name>
    <dbReference type="NCBI Taxonomy" id="1550024"/>
    <lineage>
        <taxon>Bacteria</taxon>
        <taxon>Bacillati</taxon>
        <taxon>Bacillota</taxon>
        <taxon>Clostridia</taxon>
        <taxon>Eubacteriales</taxon>
        <taxon>Oscillospiraceae</taxon>
        <taxon>Ruthenibacterium</taxon>
    </lineage>
</organism>
<name>A0A0W7TL28_9FIRM</name>
<keyword evidence="1" id="KW-0238">DNA-binding</keyword>
<proteinExistence type="predicted"/>
<evidence type="ECO:0000256" key="1">
    <source>
        <dbReference type="ARBA" id="ARBA00023125"/>
    </source>
</evidence>
<dbReference type="EMBL" id="LMUA01000071">
    <property type="protein sequence ID" value="KUE74541.1"/>
    <property type="molecule type" value="Genomic_DNA"/>
</dbReference>
<dbReference type="SUPFAM" id="SSF56349">
    <property type="entry name" value="DNA breaking-rejoining enzymes"/>
    <property type="match status" value="1"/>
</dbReference>
<gene>
    <name evidence="3" type="ORF">ASJ35_18720</name>
</gene>
<dbReference type="Proteomes" id="UP000053433">
    <property type="component" value="Unassembled WGS sequence"/>
</dbReference>
<dbReference type="Gene3D" id="1.10.150.130">
    <property type="match status" value="1"/>
</dbReference>
<accession>A0A0W7TL28</accession>
<protein>
    <recommendedName>
        <fullName evidence="5">Core-binding (CB) domain-containing protein</fullName>
    </recommendedName>
</protein>
<dbReference type="GO" id="GO:0003677">
    <property type="term" value="F:DNA binding"/>
    <property type="evidence" value="ECO:0007669"/>
    <property type="project" value="UniProtKB-KW"/>
</dbReference>
<dbReference type="AlphaFoldDB" id="A0A0W7TL28"/>
<reference evidence="3 4" key="1">
    <citation type="submission" date="2015-10" db="EMBL/GenBank/DDBJ databases">
        <title>A novel member of the family Ruminococcaceae isolated from human faeces.</title>
        <authorList>
            <person name="Shkoporov A.N."/>
            <person name="Chaplin A.V."/>
            <person name="Motuzova O.V."/>
            <person name="Kafarskaia L.I."/>
            <person name="Efimov B.A."/>
        </authorList>
    </citation>
    <scope>NUCLEOTIDE SEQUENCE [LARGE SCALE GENOMIC DNA]</scope>
    <source>
        <strain evidence="3 4">668</strain>
    </source>
</reference>
<feature type="region of interest" description="Disordered" evidence="2">
    <location>
        <begin position="128"/>
        <end position="148"/>
    </location>
</feature>
<dbReference type="RefSeq" id="WP_058724064.1">
    <property type="nucleotide sequence ID" value="NZ_LMUA01000071.1"/>
</dbReference>
<sequence>MASLKQLDERRYKITVSNGYRPDGRKVCKARTLHVPKRIPRRSVLQYVMHAAEELEKEFKYGYAEDGEKTFEAYARGWLERQMHYAPSTLAGYRQMLERVYGEIGQIRLKELRPITIEYLLERLRKQPGPSGRQLGEATVCPSRFRGQ</sequence>
<dbReference type="InterPro" id="IPR011010">
    <property type="entry name" value="DNA_brk_join_enz"/>
</dbReference>
<evidence type="ECO:0000256" key="2">
    <source>
        <dbReference type="SAM" id="MobiDB-lite"/>
    </source>
</evidence>
<evidence type="ECO:0000313" key="3">
    <source>
        <dbReference type="EMBL" id="KUE74541.1"/>
    </source>
</evidence>
<evidence type="ECO:0000313" key="4">
    <source>
        <dbReference type="Proteomes" id="UP000053433"/>
    </source>
</evidence>